<feature type="compositionally biased region" description="Basic and acidic residues" evidence="1">
    <location>
        <begin position="45"/>
        <end position="54"/>
    </location>
</feature>
<gene>
    <name evidence="2" type="ORF">O181_021288</name>
</gene>
<proteinExistence type="predicted"/>
<dbReference type="Proteomes" id="UP000765509">
    <property type="component" value="Unassembled WGS sequence"/>
</dbReference>
<reference evidence="2" key="1">
    <citation type="submission" date="2021-03" db="EMBL/GenBank/DDBJ databases">
        <title>Draft genome sequence of rust myrtle Austropuccinia psidii MF-1, a brazilian biotype.</title>
        <authorList>
            <person name="Quecine M.C."/>
            <person name="Pachon D.M.R."/>
            <person name="Bonatelli M.L."/>
            <person name="Correr F.H."/>
            <person name="Franceschini L.M."/>
            <person name="Leite T.F."/>
            <person name="Margarido G.R.A."/>
            <person name="Almeida C.A."/>
            <person name="Ferrarezi J.A."/>
            <person name="Labate C.A."/>
        </authorList>
    </citation>
    <scope>NUCLEOTIDE SEQUENCE</scope>
    <source>
        <strain evidence="2">MF-1</strain>
    </source>
</reference>
<evidence type="ECO:0000313" key="3">
    <source>
        <dbReference type="Proteomes" id="UP000765509"/>
    </source>
</evidence>
<dbReference type="AlphaFoldDB" id="A0A9Q3CEN6"/>
<sequence length="395" mass="44789">MPVQYSPPAKNTRSQRHQAVITPTARAPLDRTPSVHQLTANLDRGPPREREAPSRRGGVKSRTSKSFSGLLGGYPSISQGPRSRLGEAEDEEEDSEETEVETALEGAPEASKDPNLAHYNQPLLSQAEPNSCKMMEQMTQFMGQLTQAVAPRDTSKAQEFKTPSMKAPDSFYGTKAYKLRRFIQSFQLIFHNDPENFFCDRKNVLYSTSFLTGRAGKWTEPYLSNISNEGPSYLLNNLQFFETQLFTLFDDPNEVRKAEQELDNLRMRECDSPKVVDLRLGYDFLYHSNPIIDWKYGLITHDSSHKYSSGINFSTSNEFSTAVNNVALVGELKTPFLSPSVHIPFIIPSHSLLPSRDEAFKEIKDFEAFQEDIDCPPLSFHSSLEEQWDEEEEPE</sequence>
<organism evidence="2 3">
    <name type="scientific">Austropuccinia psidii MF-1</name>
    <dbReference type="NCBI Taxonomy" id="1389203"/>
    <lineage>
        <taxon>Eukaryota</taxon>
        <taxon>Fungi</taxon>
        <taxon>Dikarya</taxon>
        <taxon>Basidiomycota</taxon>
        <taxon>Pucciniomycotina</taxon>
        <taxon>Pucciniomycetes</taxon>
        <taxon>Pucciniales</taxon>
        <taxon>Sphaerophragmiaceae</taxon>
        <taxon>Austropuccinia</taxon>
    </lineage>
</organism>
<evidence type="ECO:0000256" key="1">
    <source>
        <dbReference type="SAM" id="MobiDB-lite"/>
    </source>
</evidence>
<protein>
    <recommendedName>
        <fullName evidence="4">DUF4939 domain-containing protein</fullName>
    </recommendedName>
</protein>
<feature type="region of interest" description="Disordered" evidence="1">
    <location>
        <begin position="1"/>
        <end position="117"/>
    </location>
</feature>
<name>A0A9Q3CEN6_9BASI</name>
<dbReference type="EMBL" id="AVOT02006441">
    <property type="protein sequence ID" value="MBW0481573.1"/>
    <property type="molecule type" value="Genomic_DNA"/>
</dbReference>
<accession>A0A9Q3CEN6</accession>
<feature type="compositionally biased region" description="Acidic residues" evidence="1">
    <location>
        <begin position="88"/>
        <end position="102"/>
    </location>
</feature>
<evidence type="ECO:0008006" key="4">
    <source>
        <dbReference type="Google" id="ProtNLM"/>
    </source>
</evidence>
<comment type="caution">
    <text evidence="2">The sequence shown here is derived from an EMBL/GenBank/DDBJ whole genome shotgun (WGS) entry which is preliminary data.</text>
</comment>
<evidence type="ECO:0000313" key="2">
    <source>
        <dbReference type="EMBL" id="MBW0481573.1"/>
    </source>
</evidence>
<keyword evidence="3" id="KW-1185">Reference proteome</keyword>